<feature type="transmembrane region" description="Helical" evidence="1">
    <location>
        <begin position="266"/>
        <end position="291"/>
    </location>
</feature>
<dbReference type="OrthoDB" id="6020333at2759"/>
<evidence type="ECO:0000256" key="1">
    <source>
        <dbReference type="SAM" id="Phobius"/>
    </source>
</evidence>
<keyword evidence="3" id="KW-1185">Reference proteome</keyword>
<feature type="transmembrane region" description="Helical" evidence="1">
    <location>
        <begin position="99"/>
        <end position="120"/>
    </location>
</feature>
<accession>A0A8J2RJT2</accession>
<dbReference type="Proteomes" id="UP000789390">
    <property type="component" value="Unassembled WGS sequence"/>
</dbReference>
<comment type="caution">
    <text evidence="2">The sequence shown here is derived from an EMBL/GenBank/DDBJ whole genome shotgun (WGS) entry which is preliminary data.</text>
</comment>
<feature type="transmembrane region" description="Helical" evidence="1">
    <location>
        <begin position="327"/>
        <end position="352"/>
    </location>
</feature>
<keyword evidence="1" id="KW-1133">Transmembrane helix</keyword>
<feature type="transmembrane region" description="Helical" evidence="1">
    <location>
        <begin position="372"/>
        <end position="397"/>
    </location>
</feature>
<evidence type="ECO:0000313" key="2">
    <source>
        <dbReference type="EMBL" id="CAH0106163.1"/>
    </source>
</evidence>
<dbReference type="AlphaFoldDB" id="A0A8J2RJT2"/>
<dbReference type="PANTHER" id="PTHR38337:SF1">
    <property type="entry name" value="GUSTATORY RECEPTOR"/>
    <property type="match status" value="1"/>
</dbReference>
<feature type="transmembrane region" description="Helical" evidence="1">
    <location>
        <begin position="223"/>
        <end position="246"/>
    </location>
</feature>
<dbReference type="PANTHER" id="PTHR38337">
    <property type="entry name" value="AGAP010540-PA"/>
    <property type="match status" value="1"/>
</dbReference>
<dbReference type="EMBL" id="CAKKLH010000223">
    <property type="protein sequence ID" value="CAH0106163.1"/>
    <property type="molecule type" value="Genomic_DNA"/>
</dbReference>
<proteinExistence type="predicted"/>
<evidence type="ECO:0000313" key="3">
    <source>
        <dbReference type="Proteomes" id="UP000789390"/>
    </source>
</evidence>
<reference evidence="2" key="1">
    <citation type="submission" date="2021-11" db="EMBL/GenBank/DDBJ databases">
        <authorList>
            <person name="Schell T."/>
        </authorList>
    </citation>
    <scope>NUCLEOTIDE SEQUENCE</scope>
    <source>
        <strain evidence="2">M5</strain>
    </source>
</reference>
<feature type="transmembrane region" description="Helical" evidence="1">
    <location>
        <begin position="440"/>
        <end position="463"/>
    </location>
</feature>
<gene>
    <name evidence="2" type="ORF">DGAL_LOCUS9314</name>
</gene>
<keyword evidence="1" id="KW-0812">Transmembrane</keyword>
<protein>
    <submittedName>
        <fullName evidence="2">Uncharacterized protein</fullName>
    </submittedName>
</protein>
<keyword evidence="1" id="KW-0472">Membrane</keyword>
<name>A0A8J2RJT2_9CRUS</name>
<sequence>MIEMASNVDTSFCSRAPVCLSRPATVSNSPEICEIVEVSEIRDLLEYNPPQPFSTSAVLNYCQRKMILPYTRLLGLLGLRPLLGDFNDQTLALSAINKIHLFLVTCFLIFGYVMQLFTCYRRDKGFSYIKFPDVDLLSQNFHQHLGSNKSPETPETVCDGSLFLCYILPPLLHLGAFIQTIYLLRITDNEHLQTLFEKVFLLTSRSRGAMTQRVLLRRLRTHVILSVIWLLWSLVAQIFLVCTSPIKTVSFLPQMQVVLSNIVRNSLIGVMIASTLCQDVVHCLVVSNYCIECHLLMSYVGSISERVVEKSMSLEIAMKEMLEFEKFLLYLNENVSPAIGLLLLLSTTRTIVTTMTVIHPGFLYYTIDAHSFIVIMLLVQWASVSIAPLISAAYVTAASRNVRSVGMRIRVRPFGFQDVPAHKLDSFMTFIACHKGAAKLCFVPISAASLGAVVAIAALIFLISANVS</sequence>
<organism evidence="2 3">
    <name type="scientific">Daphnia galeata</name>
    <dbReference type="NCBI Taxonomy" id="27404"/>
    <lineage>
        <taxon>Eukaryota</taxon>
        <taxon>Metazoa</taxon>
        <taxon>Ecdysozoa</taxon>
        <taxon>Arthropoda</taxon>
        <taxon>Crustacea</taxon>
        <taxon>Branchiopoda</taxon>
        <taxon>Diplostraca</taxon>
        <taxon>Cladocera</taxon>
        <taxon>Anomopoda</taxon>
        <taxon>Daphniidae</taxon>
        <taxon>Daphnia</taxon>
    </lineage>
</organism>